<dbReference type="SUPFAM" id="SSF52540">
    <property type="entry name" value="P-loop containing nucleoside triphosphate hydrolases"/>
    <property type="match status" value="1"/>
</dbReference>
<evidence type="ECO:0000313" key="3">
    <source>
        <dbReference type="EMBL" id="QHI97735.1"/>
    </source>
</evidence>
<dbReference type="Pfam" id="PF13476">
    <property type="entry name" value="AAA_23"/>
    <property type="match status" value="1"/>
</dbReference>
<dbReference type="Gene3D" id="3.40.50.300">
    <property type="entry name" value="P-loop containing nucleotide triphosphate hydrolases"/>
    <property type="match status" value="2"/>
</dbReference>
<name>A0A857J4F0_9BURK</name>
<evidence type="ECO:0000313" key="4">
    <source>
        <dbReference type="Proteomes" id="UP000464787"/>
    </source>
</evidence>
<dbReference type="KEGG" id="xyk:GT347_06865"/>
<dbReference type="EMBL" id="CP047650">
    <property type="protein sequence ID" value="QHI97735.1"/>
    <property type="molecule type" value="Genomic_DNA"/>
</dbReference>
<accession>A0A857J4F0</accession>
<dbReference type="InterPro" id="IPR003959">
    <property type="entry name" value="ATPase_AAA_core"/>
</dbReference>
<organism evidence="3 4">
    <name type="scientific">Xylophilus rhododendri</name>
    <dbReference type="NCBI Taxonomy" id="2697032"/>
    <lineage>
        <taxon>Bacteria</taxon>
        <taxon>Pseudomonadati</taxon>
        <taxon>Pseudomonadota</taxon>
        <taxon>Betaproteobacteria</taxon>
        <taxon>Burkholderiales</taxon>
        <taxon>Xylophilus</taxon>
    </lineage>
</organism>
<evidence type="ECO:0000259" key="2">
    <source>
        <dbReference type="Pfam" id="PF13476"/>
    </source>
</evidence>
<sequence length="468" mass="52454">MNTPPFGLLAPVQKVHIENFRGVRDLSVELHEHVTVFFGINAAGKTTLLDALAIGLGAYVTRVPKAKGLTFQKHGDIRIPWKSHPQWNEKRGVERAYARVTVTCANRLEWDVHKLRWAADRAGGPFIGLKQLHEKFDPLLREALEAGQDDAGTASALPLVAAYGTERAVVALPLRKRDFKNDFHRLNALDESLKTSTRFKSVFEWFVVAEDEERRERERRKDFDYCHPPLEWVRGAVMRAGLRCQRPRIETRPNLRMMVDLTHPDGSLEEIDIASLSDGYRTHFALVVDIARRMVQLNPSDNLAAPDRGTNTEALILIDEIDLHLDPTWQARVVKGLRDAFPRAQWVLTTHSEQVIGSVPAASVRKLVAGDGEVLVEPVPFAEGATSERILIELMGAKERAGDATDGPNTMRLKTYTDLVRKGQGAAQAAQALREELETVLPGDERLHQADLEMQKRELLRKITGNAP</sequence>
<dbReference type="GO" id="GO:0006302">
    <property type="term" value="P:double-strand break repair"/>
    <property type="evidence" value="ECO:0007669"/>
    <property type="project" value="InterPro"/>
</dbReference>
<dbReference type="Proteomes" id="UP000464787">
    <property type="component" value="Chromosome"/>
</dbReference>
<dbReference type="RefSeq" id="WP_160551253.1">
    <property type="nucleotide sequence ID" value="NZ_CP047650.1"/>
</dbReference>
<dbReference type="PANTHER" id="PTHR32182">
    <property type="entry name" value="DNA REPLICATION AND REPAIR PROTEIN RECF"/>
    <property type="match status" value="1"/>
</dbReference>
<dbReference type="AlphaFoldDB" id="A0A857J4F0"/>
<reference evidence="3 4" key="1">
    <citation type="submission" date="2020-01" db="EMBL/GenBank/DDBJ databases">
        <title>Genome sequencing of strain KACC 21265.</title>
        <authorList>
            <person name="Heo J."/>
            <person name="Kim S.-J."/>
            <person name="Kim J.-S."/>
            <person name="Hong S.-B."/>
            <person name="Kwon S.-W."/>
        </authorList>
    </citation>
    <scope>NUCLEOTIDE SEQUENCE [LARGE SCALE GENOMIC DNA]</scope>
    <source>
        <strain evidence="3 4">KACC 21265</strain>
    </source>
</reference>
<proteinExistence type="predicted"/>
<gene>
    <name evidence="3" type="ORF">GT347_06865</name>
</gene>
<dbReference type="InterPro" id="IPR027417">
    <property type="entry name" value="P-loop_NTPase"/>
</dbReference>
<dbReference type="Pfam" id="PF13304">
    <property type="entry name" value="AAA_21"/>
    <property type="match status" value="1"/>
</dbReference>
<dbReference type="GO" id="GO:0016887">
    <property type="term" value="F:ATP hydrolysis activity"/>
    <property type="evidence" value="ECO:0007669"/>
    <property type="project" value="InterPro"/>
</dbReference>
<feature type="domain" description="Rad50/SbcC-type AAA" evidence="2">
    <location>
        <begin position="14"/>
        <end position="209"/>
    </location>
</feature>
<dbReference type="InterPro" id="IPR038729">
    <property type="entry name" value="Rad50/SbcC_AAA"/>
</dbReference>
<dbReference type="GO" id="GO:0000731">
    <property type="term" value="P:DNA synthesis involved in DNA repair"/>
    <property type="evidence" value="ECO:0007669"/>
    <property type="project" value="TreeGrafter"/>
</dbReference>
<dbReference type="GO" id="GO:0005524">
    <property type="term" value="F:ATP binding"/>
    <property type="evidence" value="ECO:0007669"/>
    <property type="project" value="InterPro"/>
</dbReference>
<protein>
    <submittedName>
        <fullName evidence="3">AAA family ATPase</fullName>
    </submittedName>
</protein>
<keyword evidence="4" id="KW-1185">Reference proteome</keyword>
<feature type="domain" description="ATPase AAA-type core" evidence="1">
    <location>
        <begin position="261"/>
        <end position="355"/>
    </location>
</feature>
<dbReference type="PANTHER" id="PTHR32182:SF23">
    <property type="entry name" value="ATP BINDING PROTEIN"/>
    <property type="match status" value="1"/>
</dbReference>
<evidence type="ECO:0000259" key="1">
    <source>
        <dbReference type="Pfam" id="PF13304"/>
    </source>
</evidence>